<reference evidence="2" key="1">
    <citation type="journal article" date="2022" name="Mol. Ecol. Resour.">
        <title>The genomes of chicory, endive, great burdock and yacon provide insights into Asteraceae palaeo-polyploidization history and plant inulin production.</title>
        <authorList>
            <person name="Fan W."/>
            <person name="Wang S."/>
            <person name="Wang H."/>
            <person name="Wang A."/>
            <person name="Jiang F."/>
            <person name="Liu H."/>
            <person name="Zhao H."/>
            <person name="Xu D."/>
            <person name="Zhang Y."/>
        </authorList>
    </citation>
    <scope>NUCLEOTIDE SEQUENCE [LARGE SCALE GENOMIC DNA]</scope>
    <source>
        <strain evidence="2">cv. Punajuju</strain>
    </source>
</reference>
<proteinExistence type="predicted"/>
<evidence type="ECO:0000313" key="1">
    <source>
        <dbReference type="EMBL" id="KAI3778357.1"/>
    </source>
</evidence>
<accession>A0ACB9G4M2</accession>
<evidence type="ECO:0000313" key="2">
    <source>
        <dbReference type="Proteomes" id="UP001055811"/>
    </source>
</evidence>
<gene>
    <name evidence="1" type="ORF">L2E82_07596</name>
</gene>
<organism evidence="1 2">
    <name type="scientific">Cichorium intybus</name>
    <name type="common">Chicory</name>
    <dbReference type="NCBI Taxonomy" id="13427"/>
    <lineage>
        <taxon>Eukaryota</taxon>
        <taxon>Viridiplantae</taxon>
        <taxon>Streptophyta</taxon>
        <taxon>Embryophyta</taxon>
        <taxon>Tracheophyta</taxon>
        <taxon>Spermatophyta</taxon>
        <taxon>Magnoliopsida</taxon>
        <taxon>eudicotyledons</taxon>
        <taxon>Gunneridae</taxon>
        <taxon>Pentapetalae</taxon>
        <taxon>asterids</taxon>
        <taxon>campanulids</taxon>
        <taxon>Asterales</taxon>
        <taxon>Asteraceae</taxon>
        <taxon>Cichorioideae</taxon>
        <taxon>Cichorieae</taxon>
        <taxon>Cichoriinae</taxon>
        <taxon>Cichorium</taxon>
    </lineage>
</organism>
<dbReference type="Proteomes" id="UP001055811">
    <property type="component" value="Linkage Group LG02"/>
</dbReference>
<dbReference type="EMBL" id="CM042010">
    <property type="protein sequence ID" value="KAI3778357.1"/>
    <property type="molecule type" value="Genomic_DNA"/>
</dbReference>
<keyword evidence="2" id="KW-1185">Reference proteome</keyword>
<reference evidence="1 2" key="2">
    <citation type="journal article" date="2022" name="Mol. Ecol. Resour.">
        <title>The genomes of chicory, endive, great burdock and yacon provide insights into Asteraceae paleo-polyploidization history and plant inulin production.</title>
        <authorList>
            <person name="Fan W."/>
            <person name="Wang S."/>
            <person name="Wang H."/>
            <person name="Wang A."/>
            <person name="Jiang F."/>
            <person name="Liu H."/>
            <person name="Zhao H."/>
            <person name="Xu D."/>
            <person name="Zhang Y."/>
        </authorList>
    </citation>
    <scope>NUCLEOTIDE SEQUENCE [LARGE SCALE GENOMIC DNA]</scope>
    <source>
        <strain evidence="2">cv. Punajuju</strain>
        <tissue evidence="1">Leaves</tissue>
    </source>
</reference>
<comment type="caution">
    <text evidence="1">The sequence shown here is derived from an EMBL/GenBank/DDBJ whole genome shotgun (WGS) entry which is preliminary data.</text>
</comment>
<name>A0ACB9G4M2_CICIN</name>
<sequence>MKGPYPGQVLSAVGLDGNNGIYPLAYAIVEAETKSSWSWFLECLGGDLDMGTNTNFTFISDRQKGLVPALAKVFPSAEHRYCVRHILDNMKLHWKGKPLKEHLWKCARATTIPEFNRAMSEFNKYNKEAYTWLKSIPAEHWSRSHCTGRAHSDILLNNLCEPNNGYTTHRLHNSISIPLLDVFTIKTSQTAARVYVFSGF</sequence>
<protein>
    <submittedName>
        <fullName evidence="1">Uncharacterized protein</fullName>
    </submittedName>
</protein>